<dbReference type="SUPFAM" id="SSF51197">
    <property type="entry name" value="Clavaminate synthase-like"/>
    <property type="match status" value="1"/>
</dbReference>
<keyword evidence="3" id="KW-0479">Metal-binding</keyword>
<evidence type="ECO:0000313" key="8">
    <source>
        <dbReference type="EMBL" id="AOW07268.1"/>
    </source>
</evidence>
<keyword evidence="4" id="KW-0223">Dioxygenase</keyword>
<dbReference type="Pfam" id="PF02668">
    <property type="entry name" value="TauD"/>
    <property type="match status" value="1"/>
</dbReference>
<organism evidence="8 9">
    <name type="scientific">Yarrowia lipolytica</name>
    <name type="common">Candida lipolytica</name>
    <dbReference type="NCBI Taxonomy" id="4952"/>
    <lineage>
        <taxon>Eukaryota</taxon>
        <taxon>Fungi</taxon>
        <taxon>Dikarya</taxon>
        <taxon>Ascomycota</taxon>
        <taxon>Saccharomycotina</taxon>
        <taxon>Dipodascomycetes</taxon>
        <taxon>Dipodascales</taxon>
        <taxon>Dipodascales incertae sedis</taxon>
        <taxon>Yarrowia</taxon>
    </lineage>
</organism>
<dbReference type="Proteomes" id="UP000182444">
    <property type="component" value="Chromosome 1F"/>
</dbReference>
<dbReference type="VEuPathDB" id="FungiDB:YALI1_F21813g"/>
<comment type="cofactor">
    <cofactor evidence="1">
        <name>Fe(2+)</name>
        <dbReference type="ChEBI" id="CHEBI:29033"/>
    </cofactor>
</comment>
<dbReference type="RefSeq" id="XP_505493.2">
    <property type="nucleotide sequence ID" value="XM_505493.3"/>
</dbReference>
<evidence type="ECO:0000256" key="6">
    <source>
        <dbReference type="ARBA" id="ARBA00023004"/>
    </source>
</evidence>
<dbReference type="EMBL" id="CP017558">
    <property type="protein sequence ID" value="AOW07268.1"/>
    <property type="molecule type" value="Genomic_DNA"/>
</dbReference>
<keyword evidence="6" id="KW-0408">Iron</keyword>
<proteinExistence type="inferred from homology"/>
<evidence type="ECO:0000256" key="1">
    <source>
        <dbReference type="ARBA" id="ARBA00001954"/>
    </source>
</evidence>
<evidence type="ECO:0000256" key="4">
    <source>
        <dbReference type="ARBA" id="ARBA00022964"/>
    </source>
</evidence>
<dbReference type="KEGG" id="yli:2908876"/>
<dbReference type="InterPro" id="IPR003819">
    <property type="entry name" value="TauD/TfdA-like"/>
</dbReference>
<comment type="similarity">
    <text evidence="2">Belongs to the gamma-BBH/TMLD family.</text>
</comment>
<dbReference type="PANTHER" id="PTHR10696:SF25">
    <property type="entry name" value="OXIDOREDUCTASE AIM17-RELATED"/>
    <property type="match status" value="1"/>
</dbReference>
<dbReference type="PANTHER" id="PTHR10696">
    <property type="entry name" value="GAMMA-BUTYROBETAINE HYDROXYLASE-RELATED"/>
    <property type="match status" value="1"/>
</dbReference>
<dbReference type="InterPro" id="IPR038492">
    <property type="entry name" value="GBBH-like_N_sf"/>
</dbReference>
<keyword evidence="5" id="KW-0560">Oxidoreductase</keyword>
<dbReference type="GO" id="GO:0045329">
    <property type="term" value="P:carnitine biosynthetic process"/>
    <property type="evidence" value="ECO:0007669"/>
    <property type="project" value="TreeGrafter"/>
</dbReference>
<dbReference type="InterPro" id="IPR050411">
    <property type="entry name" value="AlphaKG_dependent_hydroxylases"/>
</dbReference>
<dbReference type="Gene3D" id="3.30.2020.30">
    <property type="match status" value="1"/>
</dbReference>
<dbReference type="AlphaFoldDB" id="A0A1D8NNT4"/>
<name>A0A1D8NNT4_YARLL</name>
<dbReference type="CDD" id="cd00250">
    <property type="entry name" value="CAS_like"/>
    <property type="match status" value="1"/>
</dbReference>
<sequence>MLHTIKGLRQVRGARGFSVSSRALLQLKNVTKTGLEIELEPGSTPVHYSNFFLRDAASSTNAIDPSTSQRYFSSGELAKDIHPEKIHVGKKEGQADSAVYSTQDTKICQHDTDIDGLKIEWSDGFQEYYTAHFLKQYASPEASRKRRHLAQPIELWERKEITEALDKNQIQTTWKEYQTTEGMHKIVKALHDYGLAFVTGLPDQKTTVVDAEDKDVGTVTAEPILVEEVGKKIGYIKETFYGRSWDTRSVPNPKNVAYTSQYLPLHMDLLYYESPPGIQLLHVIKNQAVGGESIFTDSFASAKYVWEKNPAAYRALCEIPLTFHYINDGQHYHNTVPMIVEHQQTDKSKWTNPKAINYAPPFQGPFDAVELVEGGEKCELFREGLRLFEEHLTSAENELRTKMEENSCVLFLNRRVLHSRTEFDAQSGVRWLKGTYLDIDAFYSKLRVLSNDS</sequence>
<evidence type="ECO:0000256" key="5">
    <source>
        <dbReference type="ARBA" id="ARBA00023002"/>
    </source>
</evidence>
<evidence type="ECO:0000256" key="3">
    <source>
        <dbReference type="ARBA" id="ARBA00022723"/>
    </source>
</evidence>
<dbReference type="Gene3D" id="3.60.130.10">
    <property type="entry name" value="Clavaminate synthase-like"/>
    <property type="match status" value="1"/>
</dbReference>
<dbReference type="GO" id="GO:0046872">
    <property type="term" value="F:metal ion binding"/>
    <property type="evidence" value="ECO:0007669"/>
    <property type="project" value="UniProtKB-KW"/>
</dbReference>
<evidence type="ECO:0000259" key="7">
    <source>
        <dbReference type="Pfam" id="PF02668"/>
    </source>
</evidence>
<dbReference type="GO" id="GO:0005739">
    <property type="term" value="C:mitochondrion"/>
    <property type="evidence" value="ECO:0007669"/>
    <property type="project" value="TreeGrafter"/>
</dbReference>
<evidence type="ECO:0000313" key="9">
    <source>
        <dbReference type="Proteomes" id="UP000182444"/>
    </source>
</evidence>
<dbReference type="GeneID" id="2908876"/>
<protein>
    <recommendedName>
        <fullName evidence="7">TauD/TfdA-like domain-containing protein</fullName>
    </recommendedName>
</protein>
<accession>A0A1D8NNT4</accession>
<dbReference type="eggNOG" id="KOG3888">
    <property type="taxonomic scope" value="Eukaryota"/>
</dbReference>
<gene>
    <name evidence="8" type="ORF">YALI1_F21813g</name>
</gene>
<reference evidence="8 9" key="1">
    <citation type="journal article" date="2016" name="PLoS ONE">
        <title>Sequence Assembly of Yarrowia lipolytica Strain W29/CLIB89 Shows Transposable Element Diversity.</title>
        <authorList>
            <person name="Magnan C."/>
            <person name="Yu J."/>
            <person name="Chang I."/>
            <person name="Jahn E."/>
            <person name="Kanomata Y."/>
            <person name="Wu J."/>
            <person name="Zeller M."/>
            <person name="Oakes M."/>
            <person name="Baldi P."/>
            <person name="Sandmeyer S."/>
        </authorList>
    </citation>
    <scope>NUCLEOTIDE SEQUENCE [LARGE SCALE GENOMIC DNA]</scope>
    <source>
        <strain evidence="9">CLIB89(W29)</strain>
    </source>
</reference>
<dbReference type="InterPro" id="IPR042098">
    <property type="entry name" value="TauD-like_sf"/>
</dbReference>
<feature type="domain" description="TauD/TfdA-like" evidence="7">
    <location>
        <begin position="159"/>
        <end position="436"/>
    </location>
</feature>
<evidence type="ECO:0000256" key="2">
    <source>
        <dbReference type="ARBA" id="ARBA00008654"/>
    </source>
</evidence>
<dbReference type="GO" id="GO:0051213">
    <property type="term" value="F:dioxygenase activity"/>
    <property type="evidence" value="ECO:0007669"/>
    <property type="project" value="UniProtKB-KW"/>
</dbReference>
<dbReference type="VEuPathDB" id="FungiDB:YALI0_F16357g"/>